<proteinExistence type="predicted"/>
<sequence length="142" mass="15636">MGEKPIVDAHHVLRHCPRNRTIRDGKTVVGVHPRLFTLRTEINETYLSSSYIEFFDGTAQQQIGAAARAMPLKIGKDDYFVKLNVGTMRALGTKHKLAVKVTHVNSSKKNPAYAMIKGTPKDPSHEWIAAMADAVGSAVIKV</sequence>
<reference evidence="1" key="1">
    <citation type="submission" date="2023-06" db="EMBL/GenBank/DDBJ databases">
        <title>Phylogenetic Diversity of Rhizobium strains.</title>
        <authorList>
            <person name="Moura F.T."/>
            <person name="Helene L.C.F."/>
            <person name="Hungria M."/>
        </authorList>
    </citation>
    <scope>NUCLEOTIDE SEQUENCE</scope>
    <source>
        <strain evidence="1">CCGE524</strain>
    </source>
</reference>
<accession>A0ABT7KB56</accession>
<protein>
    <submittedName>
        <fullName evidence="1">Uncharacterized protein</fullName>
    </submittedName>
</protein>
<evidence type="ECO:0000313" key="2">
    <source>
        <dbReference type="Proteomes" id="UP001172630"/>
    </source>
</evidence>
<keyword evidence="2" id="KW-1185">Reference proteome</keyword>
<comment type="caution">
    <text evidence="1">The sequence shown here is derived from an EMBL/GenBank/DDBJ whole genome shotgun (WGS) entry which is preliminary data.</text>
</comment>
<dbReference type="Proteomes" id="UP001172630">
    <property type="component" value="Unassembled WGS sequence"/>
</dbReference>
<dbReference type="EMBL" id="JARFYN010000005">
    <property type="protein sequence ID" value="MDL2405198.1"/>
    <property type="molecule type" value="Genomic_DNA"/>
</dbReference>
<organism evidence="1 2">
    <name type="scientific">Rhizobium calliandrae</name>
    <dbReference type="NCBI Taxonomy" id="1312182"/>
    <lineage>
        <taxon>Bacteria</taxon>
        <taxon>Pseudomonadati</taxon>
        <taxon>Pseudomonadota</taxon>
        <taxon>Alphaproteobacteria</taxon>
        <taxon>Hyphomicrobiales</taxon>
        <taxon>Rhizobiaceae</taxon>
        <taxon>Rhizobium/Agrobacterium group</taxon>
        <taxon>Rhizobium</taxon>
    </lineage>
</organism>
<dbReference type="RefSeq" id="WP_285878106.1">
    <property type="nucleotide sequence ID" value="NZ_JARFYN010000005.1"/>
</dbReference>
<gene>
    <name evidence="1" type="ORF">PY650_05925</name>
</gene>
<evidence type="ECO:0000313" key="1">
    <source>
        <dbReference type="EMBL" id="MDL2405198.1"/>
    </source>
</evidence>
<name>A0ABT7KB56_9HYPH</name>